<gene>
    <name evidence="10" type="primary">LOC34622399</name>
</gene>
<feature type="transmembrane region" description="Helical" evidence="8">
    <location>
        <begin position="402"/>
        <end position="419"/>
    </location>
</feature>
<keyword evidence="6 8" id="KW-1133">Transmembrane helix</keyword>
<reference evidence="10" key="1">
    <citation type="submission" date="2025-08" db="UniProtKB">
        <authorList>
            <consortium name="RefSeq"/>
        </authorList>
    </citation>
    <scope>IDENTIFICATION</scope>
</reference>
<dbReference type="GO" id="GO:0022857">
    <property type="term" value="F:transmembrane transporter activity"/>
    <property type="evidence" value="ECO:0007669"/>
    <property type="project" value="InterPro"/>
</dbReference>
<evidence type="ECO:0000256" key="5">
    <source>
        <dbReference type="ARBA" id="ARBA00022970"/>
    </source>
</evidence>
<dbReference type="SUPFAM" id="SSF103473">
    <property type="entry name" value="MFS general substrate transporter"/>
    <property type="match status" value="1"/>
</dbReference>
<evidence type="ECO:0000256" key="3">
    <source>
        <dbReference type="ARBA" id="ARBA00022448"/>
    </source>
</evidence>
<feature type="transmembrane region" description="Helical" evidence="8">
    <location>
        <begin position="122"/>
        <end position="142"/>
    </location>
</feature>
<keyword evidence="9" id="KW-1185">Reference proteome</keyword>
<dbReference type="OrthoDB" id="330047at2759"/>
<dbReference type="Pfam" id="PF07690">
    <property type="entry name" value="MFS_1"/>
    <property type="match status" value="1"/>
</dbReference>
<dbReference type="AlphaFoldDB" id="A0A6P5WEP2"/>
<name>A0A6P5WEP2_9EIME</name>
<protein>
    <submittedName>
        <fullName evidence="10">Uncharacterized protein LOC34622399</fullName>
    </submittedName>
</protein>
<dbReference type="RefSeq" id="XP_022586936.2">
    <property type="nucleotide sequence ID" value="XM_022735565.2"/>
</dbReference>
<evidence type="ECO:0000313" key="9">
    <source>
        <dbReference type="Proteomes" id="UP000515125"/>
    </source>
</evidence>
<feature type="transmembrane region" description="Helical" evidence="8">
    <location>
        <begin position="485"/>
        <end position="506"/>
    </location>
</feature>
<feature type="transmembrane region" description="Helical" evidence="8">
    <location>
        <begin position="549"/>
        <end position="567"/>
    </location>
</feature>
<keyword evidence="3" id="KW-0813">Transport</keyword>
<keyword evidence="4 8" id="KW-0812">Transmembrane</keyword>
<evidence type="ECO:0000256" key="1">
    <source>
        <dbReference type="ARBA" id="ARBA00004141"/>
    </source>
</evidence>
<feature type="transmembrane region" description="Helical" evidence="8">
    <location>
        <begin position="306"/>
        <end position="326"/>
    </location>
</feature>
<feature type="transmembrane region" description="Helical" evidence="8">
    <location>
        <begin position="518"/>
        <end position="537"/>
    </location>
</feature>
<comment type="subcellular location">
    <subcellularLocation>
        <location evidence="1">Membrane</location>
        <topology evidence="1">Multi-pass membrane protein</topology>
    </subcellularLocation>
</comment>
<proteinExistence type="inferred from homology"/>
<evidence type="ECO:0000256" key="6">
    <source>
        <dbReference type="ARBA" id="ARBA00022989"/>
    </source>
</evidence>
<dbReference type="PANTHER" id="PTHR20772">
    <property type="entry name" value="PROTEIN FMP42"/>
    <property type="match status" value="1"/>
</dbReference>
<evidence type="ECO:0000313" key="10">
    <source>
        <dbReference type="RefSeq" id="XP_022586936.2"/>
    </source>
</evidence>
<dbReference type="PANTHER" id="PTHR20772:SF2">
    <property type="entry name" value="PROTEIN FMP42"/>
    <property type="match status" value="1"/>
</dbReference>
<evidence type="ECO:0000256" key="7">
    <source>
        <dbReference type="ARBA" id="ARBA00023136"/>
    </source>
</evidence>
<evidence type="ECO:0000256" key="8">
    <source>
        <dbReference type="SAM" id="Phobius"/>
    </source>
</evidence>
<dbReference type="Proteomes" id="UP000515125">
    <property type="component" value="Unplaced"/>
</dbReference>
<dbReference type="InterPro" id="IPR011701">
    <property type="entry name" value="MFS"/>
</dbReference>
<feature type="transmembrane region" description="Helical" evidence="8">
    <location>
        <begin position="457"/>
        <end position="479"/>
    </location>
</feature>
<comment type="similarity">
    <text evidence="2">Belongs to the SLC43A transporter (TC 2.A.1.44) family.</text>
</comment>
<dbReference type="GO" id="GO:0016020">
    <property type="term" value="C:membrane"/>
    <property type="evidence" value="ECO:0007669"/>
    <property type="project" value="UniProtKB-SubCell"/>
</dbReference>
<feature type="transmembrane region" description="Helical" evidence="8">
    <location>
        <begin position="241"/>
        <end position="262"/>
    </location>
</feature>
<dbReference type="Gene3D" id="1.20.1250.20">
    <property type="entry name" value="MFS general substrate transporter like domains"/>
    <property type="match status" value="1"/>
</dbReference>
<dbReference type="InterPro" id="IPR036259">
    <property type="entry name" value="MFS_trans_sf"/>
</dbReference>
<sequence>MARCGRQCSTDQVLESHSGLSYFLRGGECVSSSRHHGLLGAIQTNRGIHAVSSPGCLNGTSPLVTPPRVPRLTENCGNHRRRHPRRYRHWKRNHLRRAQNMKGQADGLPPTAQATPFHTNRWILLSVYAMQVVVTGCVYFGWAPLSSLLLSAGVFAFKCPTDEAGKFFVDKREEGKVFICDEQDAAVQHLYTITLAVHFGTSALAGCLMDTLGPKVTCMLGQIFNASGWLFLSSLTPESHAAVYFGFVLIGMGADTAFLPTLLISRLFPHCPGLVITLLGAASSVSFVVPLVLWSLLPSGEVSGCMWYACFGPGLFFVIAAFMMPLKPFKAPEKEKQKQISQSPHVSAAMEGDSFLHRTAISAHDKASGLATLSAGTSTTENTGSSIIASASIFRSMISERYVLIVMYFIGVSWVSAFYQESHSRLLADGPQKFLGWMLPLSFVPCVLLGRCSDWTGILPVMAVVNASGVLSYLCSLSSNAGSGYASVLFFMVYMSLFSSQVFVYVGEAFPASHFGRLVGTIELIGGLISLICNPVYTAAVKSQDGHGILRVQVFLIVLMALEFVVIGRLMTLQRKAHVAAGPLRRPPSIKDKLPEP</sequence>
<keyword evidence="5" id="KW-0029">Amino-acid transport</keyword>
<dbReference type="GeneID" id="34622399"/>
<dbReference type="GO" id="GO:0006865">
    <property type="term" value="P:amino acid transport"/>
    <property type="evidence" value="ECO:0007669"/>
    <property type="project" value="UniProtKB-KW"/>
</dbReference>
<organism evidence="9 10">
    <name type="scientific">Cyclospora cayetanensis</name>
    <dbReference type="NCBI Taxonomy" id="88456"/>
    <lineage>
        <taxon>Eukaryota</taxon>
        <taxon>Sar</taxon>
        <taxon>Alveolata</taxon>
        <taxon>Apicomplexa</taxon>
        <taxon>Conoidasida</taxon>
        <taxon>Coccidia</taxon>
        <taxon>Eucoccidiorida</taxon>
        <taxon>Eimeriorina</taxon>
        <taxon>Eimeriidae</taxon>
        <taxon>Cyclospora</taxon>
    </lineage>
</organism>
<evidence type="ECO:0000256" key="2">
    <source>
        <dbReference type="ARBA" id="ARBA00006595"/>
    </source>
</evidence>
<accession>A0A6P5WEP2</accession>
<evidence type="ECO:0000256" key="4">
    <source>
        <dbReference type="ARBA" id="ARBA00022692"/>
    </source>
</evidence>
<keyword evidence="7 8" id="KW-0472">Membrane</keyword>
<dbReference type="InterPro" id="IPR052599">
    <property type="entry name" value="SLC43A_AATransporter"/>
</dbReference>
<feature type="transmembrane region" description="Helical" evidence="8">
    <location>
        <begin position="274"/>
        <end position="294"/>
    </location>
</feature>